<evidence type="ECO:0008006" key="4">
    <source>
        <dbReference type="Google" id="ProtNLM"/>
    </source>
</evidence>
<evidence type="ECO:0000313" key="2">
    <source>
        <dbReference type="EMBL" id="MDL2397439.1"/>
    </source>
</evidence>
<dbReference type="InterPro" id="IPR036709">
    <property type="entry name" value="Autotransporte_beta_dom_sf"/>
</dbReference>
<feature type="signal peptide" evidence="1">
    <location>
        <begin position="1"/>
        <end position="24"/>
    </location>
</feature>
<name>A0ABT7JM67_9HYPH</name>
<evidence type="ECO:0000313" key="3">
    <source>
        <dbReference type="Proteomes" id="UP001172645"/>
    </source>
</evidence>
<evidence type="ECO:0000256" key="1">
    <source>
        <dbReference type="SAM" id="SignalP"/>
    </source>
</evidence>
<accession>A0ABT7JM67</accession>
<sequence length="267" mass="28422">MRVSTLICWTILAVAVFLSSKSRAADLTPLAPAPSAVQTPSGWMFTLTPYFWAPDLSGDVGHGRLPPVHIDADFGDLFDHLDFAAMVTGEARYDRYSIFGDIIYTKFSMNASTPRGIVANNVDVDAKSFAGLIGVGYALIDQPNATLDIVGGARIWNVDTSFSLNGGIVGKVLGGFEGGLSQTWVDAMAGLRGNYFFTPEVFATGWGLVGGGGANVDWDVGGGLGYKFNNTISAVAGYRALGVDYDRDNFLFDVVEQGPIVGLTIHF</sequence>
<organism evidence="2 3">
    <name type="scientific">Rhizobium mayense</name>
    <dbReference type="NCBI Taxonomy" id="1312184"/>
    <lineage>
        <taxon>Bacteria</taxon>
        <taxon>Pseudomonadati</taxon>
        <taxon>Pseudomonadota</taxon>
        <taxon>Alphaproteobacteria</taxon>
        <taxon>Hyphomicrobiales</taxon>
        <taxon>Rhizobiaceae</taxon>
        <taxon>Rhizobium/Agrobacterium group</taxon>
        <taxon>Rhizobium</taxon>
    </lineage>
</organism>
<proteinExistence type="predicted"/>
<protein>
    <recommendedName>
        <fullName evidence="4">Outer membrane protein beta-barrel domain-containing protein</fullName>
    </recommendedName>
</protein>
<dbReference type="Proteomes" id="UP001172645">
    <property type="component" value="Unassembled WGS sequence"/>
</dbReference>
<keyword evidence="3" id="KW-1185">Reference proteome</keyword>
<dbReference type="EMBL" id="JARFYM010000001">
    <property type="protein sequence ID" value="MDL2397439.1"/>
    <property type="molecule type" value="Genomic_DNA"/>
</dbReference>
<dbReference type="SUPFAM" id="SSF103515">
    <property type="entry name" value="Autotransporter"/>
    <property type="match status" value="1"/>
</dbReference>
<feature type="chain" id="PRO_5045605008" description="Outer membrane protein beta-barrel domain-containing protein" evidence="1">
    <location>
        <begin position="25"/>
        <end position="267"/>
    </location>
</feature>
<reference evidence="2" key="1">
    <citation type="submission" date="2023-06" db="EMBL/GenBank/DDBJ databases">
        <title>Phylogenetic Diversity of Rhizobium strains.</title>
        <authorList>
            <person name="Moura F.T."/>
            <person name="Helene L.C.F."/>
            <person name="Hungria M."/>
        </authorList>
    </citation>
    <scope>NUCLEOTIDE SEQUENCE</scope>
    <source>
        <strain evidence="2">CCGE526</strain>
    </source>
</reference>
<comment type="caution">
    <text evidence="2">The sequence shown here is derived from an EMBL/GenBank/DDBJ whole genome shotgun (WGS) entry which is preliminary data.</text>
</comment>
<keyword evidence="1" id="KW-0732">Signal</keyword>
<dbReference type="RefSeq" id="WP_285866197.1">
    <property type="nucleotide sequence ID" value="NZ_JARFYM010000001.1"/>
</dbReference>
<gene>
    <name evidence="2" type="ORF">PY649_00905</name>
</gene>